<dbReference type="RefSeq" id="WP_119787384.1">
    <property type="nucleotide sequence ID" value="NZ_QYUQ01000002.1"/>
</dbReference>
<dbReference type="InterPro" id="IPR013424">
    <property type="entry name" value="Ice-binding_C"/>
</dbReference>
<feature type="domain" description="Ice-binding protein C-terminal" evidence="2">
    <location>
        <begin position="182"/>
        <end position="204"/>
    </location>
</feature>
<keyword evidence="1" id="KW-0732">Signal</keyword>
<dbReference type="Pfam" id="PF07589">
    <property type="entry name" value="PEP-CTERM"/>
    <property type="match status" value="1"/>
</dbReference>
<dbReference type="NCBIfam" id="TIGR03370">
    <property type="entry name" value="VPLPA-CTERM"/>
    <property type="match status" value="1"/>
</dbReference>
<feature type="signal peptide" evidence="1">
    <location>
        <begin position="1"/>
        <end position="23"/>
    </location>
</feature>
<evidence type="ECO:0000256" key="1">
    <source>
        <dbReference type="SAM" id="SignalP"/>
    </source>
</evidence>
<comment type="caution">
    <text evidence="3">The sequence shown here is derived from an EMBL/GenBank/DDBJ whole genome shotgun (WGS) entry which is preliminary data.</text>
</comment>
<accession>A0A3A3GSE4</accession>
<gene>
    <name evidence="3" type="ORF">D3878_21795</name>
</gene>
<evidence type="ECO:0000313" key="4">
    <source>
        <dbReference type="Proteomes" id="UP000266327"/>
    </source>
</evidence>
<dbReference type="AlphaFoldDB" id="A0A3A3GSE4"/>
<dbReference type="InterPro" id="IPR022472">
    <property type="entry name" value="VPLPA-CTERM"/>
</dbReference>
<proteinExistence type="predicted"/>
<protein>
    <submittedName>
        <fullName evidence="3">VPLPA-CTERM sorting domain-containing protein</fullName>
    </submittedName>
</protein>
<evidence type="ECO:0000259" key="2">
    <source>
        <dbReference type="Pfam" id="PF07589"/>
    </source>
</evidence>
<keyword evidence="4" id="KW-1185">Reference proteome</keyword>
<sequence>MKQTICACCIATIAYAIGSPASATAIWSDEFNRSNSNTVGNNWVELGDNNNDVGIQSNALRLRDELPGNPDAAATQVSISTVGFNAINVSYAWAPLTESDSGDYLHAAWKVSSSTNWIELVAGDGHGLGGSGSPYTPANYSLGNLADNTSIDFRFWTDVSDSDEGALIDYVRFTGTAIQAAAVPEPAALTLLAAGLLGLGTVRRRRTVI</sequence>
<dbReference type="EMBL" id="QYUQ01000002">
    <property type="protein sequence ID" value="RJG03900.1"/>
    <property type="molecule type" value="Genomic_DNA"/>
</dbReference>
<organism evidence="3 4">
    <name type="scientific">Noviherbaspirillum sedimenti</name>
    <dbReference type="NCBI Taxonomy" id="2320865"/>
    <lineage>
        <taxon>Bacteria</taxon>
        <taxon>Pseudomonadati</taxon>
        <taxon>Pseudomonadota</taxon>
        <taxon>Betaproteobacteria</taxon>
        <taxon>Burkholderiales</taxon>
        <taxon>Oxalobacteraceae</taxon>
        <taxon>Noviherbaspirillum</taxon>
    </lineage>
</organism>
<evidence type="ECO:0000313" key="3">
    <source>
        <dbReference type="EMBL" id="RJG03900.1"/>
    </source>
</evidence>
<reference evidence="4" key="1">
    <citation type="submission" date="2018-09" db="EMBL/GenBank/DDBJ databases">
        <authorList>
            <person name="Zhu H."/>
        </authorList>
    </citation>
    <scope>NUCLEOTIDE SEQUENCE [LARGE SCALE GENOMIC DNA]</scope>
    <source>
        <strain evidence="4">K1S02-23</strain>
    </source>
</reference>
<feature type="chain" id="PRO_5017234819" evidence="1">
    <location>
        <begin position="24"/>
        <end position="209"/>
    </location>
</feature>
<dbReference type="NCBIfam" id="TIGR02595">
    <property type="entry name" value="PEP_CTERM"/>
    <property type="match status" value="1"/>
</dbReference>
<dbReference type="Proteomes" id="UP000266327">
    <property type="component" value="Unassembled WGS sequence"/>
</dbReference>
<name>A0A3A3GSE4_9BURK</name>
<dbReference type="OrthoDB" id="7876285at2"/>